<keyword evidence="3 4" id="KW-0732">Signal</keyword>
<dbReference type="RefSeq" id="WP_051500922.1">
    <property type="nucleotide sequence ID" value="NZ_SOAN01000001.1"/>
</dbReference>
<dbReference type="GO" id="GO:0055052">
    <property type="term" value="C:ATP-binding cassette (ABC) transporter complex, substrate-binding subunit-containing"/>
    <property type="evidence" value="ECO:0007669"/>
    <property type="project" value="TreeGrafter"/>
</dbReference>
<dbReference type="AlphaFoldDB" id="A0A4R7G6X1"/>
<evidence type="ECO:0000256" key="1">
    <source>
        <dbReference type="ARBA" id="ARBA00008520"/>
    </source>
</evidence>
<accession>A0A4R7G6X1</accession>
<comment type="similarity">
    <text evidence="1">Belongs to the bacterial solute-binding protein 1 family.</text>
</comment>
<dbReference type="InterPro" id="IPR006059">
    <property type="entry name" value="SBP"/>
</dbReference>
<dbReference type="SUPFAM" id="SSF53850">
    <property type="entry name" value="Periplasmic binding protein-like II"/>
    <property type="match status" value="1"/>
</dbReference>
<dbReference type="EMBL" id="SOAN01000001">
    <property type="protein sequence ID" value="TDS87312.1"/>
    <property type="molecule type" value="Genomic_DNA"/>
</dbReference>
<proteinExistence type="inferred from homology"/>
<keyword evidence="2" id="KW-0813">Transport</keyword>
<dbReference type="PANTHER" id="PTHR30061:SF50">
    <property type="entry name" value="MALTOSE_MALTODEXTRIN-BINDING PERIPLASMIC PROTEIN"/>
    <property type="match status" value="1"/>
</dbReference>
<dbReference type="GO" id="GO:0015768">
    <property type="term" value="P:maltose transport"/>
    <property type="evidence" value="ECO:0007669"/>
    <property type="project" value="TreeGrafter"/>
</dbReference>
<evidence type="ECO:0000256" key="3">
    <source>
        <dbReference type="ARBA" id="ARBA00022729"/>
    </source>
</evidence>
<reference evidence="5 6" key="1">
    <citation type="submission" date="2019-03" db="EMBL/GenBank/DDBJ databases">
        <title>Genomic Encyclopedia of Type Strains, Phase III (KMG-III): the genomes of soil and plant-associated and newly described type strains.</title>
        <authorList>
            <person name="Whitman W."/>
        </authorList>
    </citation>
    <scope>NUCLEOTIDE SEQUENCE [LARGE SCALE GENOMIC DNA]</scope>
    <source>
        <strain evidence="5 6">DSM 27373</strain>
    </source>
</reference>
<evidence type="ECO:0000256" key="4">
    <source>
        <dbReference type="SAM" id="SignalP"/>
    </source>
</evidence>
<keyword evidence="6" id="KW-1185">Reference proteome</keyword>
<dbReference type="Gene3D" id="3.40.190.10">
    <property type="entry name" value="Periplasmic binding protein-like II"/>
    <property type="match status" value="1"/>
</dbReference>
<evidence type="ECO:0000313" key="6">
    <source>
        <dbReference type="Proteomes" id="UP000294506"/>
    </source>
</evidence>
<gene>
    <name evidence="5" type="ORF">EV640_10194</name>
</gene>
<dbReference type="PANTHER" id="PTHR30061">
    <property type="entry name" value="MALTOSE-BINDING PERIPLASMIC PROTEIN"/>
    <property type="match status" value="1"/>
</dbReference>
<name>A0A4R7G6X1_9MICC</name>
<dbReference type="Pfam" id="PF13416">
    <property type="entry name" value="SBP_bac_8"/>
    <property type="match status" value="1"/>
</dbReference>
<evidence type="ECO:0000256" key="2">
    <source>
        <dbReference type="ARBA" id="ARBA00022448"/>
    </source>
</evidence>
<dbReference type="Proteomes" id="UP000294506">
    <property type="component" value="Unassembled WGS sequence"/>
</dbReference>
<evidence type="ECO:0000313" key="5">
    <source>
        <dbReference type="EMBL" id="TDS87312.1"/>
    </source>
</evidence>
<protein>
    <submittedName>
        <fullName evidence="5">Carbohydrate ABC transporter substrate-binding protein (CUT1 family)</fullName>
    </submittedName>
</protein>
<feature type="chain" id="PRO_5039170829" evidence="4">
    <location>
        <begin position="24"/>
        <end position="419"/>
    </location>
</feature>
<comment type="caution">
    <text evidence="5">The sequence shown here is derived from an EMBL/GenBank/DDBJ whole genome shotgun (WGS) entry which is preliminary data.</text>
</comment>
<dbReference type="GO" id="GO:0042956">
    <property type="term" value="P:maltodextrin transmembrane transport"/>
    <property type="evidence" value="ECO:0007669"/>
    <property type="project" value="TreeGrafter"/>
</dbReference>
<organism evidence="5 6">
    <name type="scientific">Nesterenkonia aurantiaca</name>
    <dbReference type="NCBI Taxonomy" id="1436010"/>
    <lineage>
        <taxon>Bacteria</taxon>
        <taxon>Bacillati</taxon>
        <taxon>Actinomycetota</taxon>
        <taxon>Actinomycetes</taxon>
        <taxon>Micrococcales</taxon>
        <taxon>Micrococcaceae</taxon>
        <taxon>Nesterenkonia</taxon>
    </lineage>
</organism>
<sequence length="419" mass="44116">MKNQKNRLAAPFAVGLASILALTACGGDGFEDQDAGGDAEEATSAEGEASLVMLIASSGEAETAAVEEAAAEWAEASGNEVEVRVAADMNQELAQGFAGGNPPDIFYLDAAQVAQQASDGNLHAYEAQDNEDYFPALQEAFTYEDTQWCAPKDFSTLGLQINTEKWEAAGLTDEDIPTTYEELAEVAETLTEGDTTGLVFSPGVDRVGAFVVGNGGWWLNEDATEPTGTSEEVLAGLEYAKENIAEGSFAYAGDVDAGWGGEAFGTERAAMTIEGNWIRGAMSNDYPDVDYTVAELPEGSAGPGTLLFSQCWGIAADSEAQTQAVDLVNHLSTPEQQLEFAEAFGVMPSRQAATEDYSSAFPEDAPFIAGGDYGRGPVNAPDMTQVVADLNSQLEGIATADLQQMMESFDSNASAVLEQ</sequence>
<dbReference type="GO" id="GO:1901982">
    <property type="term" value="F:maltose binding"/>
    <property type="evidence" value="ECO:0007669"/>
    <property type="project" value="TreeGrafter"/>
</dbReference>
<dbReference type="PROSITE" id="PS51257">
    <property type="entry name" value="PROKAR_LIPOPROTEIN"/>
    <property type="match status" value="1"/>
</dbReference>
<feature type="signal peptide" evidence="4">
    <location>
        <begin position="1"/>
        <end position="23"/>
    </location>
</feature>